<gene>
    <name evidence="1" type="ORF">V466_05000</name>
</gene>
<dbReference type="eggNOG" id="COG5662">
    <property type="taxonomic scope" value="Bacteria"/>
</dbReference>
<organism evidence="1 2">
    <name type="scientific">Pseudomonas mandelii PD30</name>
    <dbReference type="NCBI Taxonomy" id="1419583"/>
    <lineage>
        <taxon>Bacteria</taxon>
        <taxon>Pseudomonadati</taxon>
        <taxon>Pseudomonadota</taxon>
        <taxon>Gammaproteobacteria</taxon>
        <taxon>Pseudomonadales</taxon>
        <taxon>Pseudomonadaceae</taxon>
        <taxon>Pseudomonas</taxon>
    </lineage>
</organism>
<sequence>MNDHARPTVPSDEQLVAYLDNQLDSEQRTRIDAAIAEDPTLNLRLQWLARSSLPFKEAYDELGRQAPVDRLQSMLDTLPSPERPAMNRRWFLAAAAGLVLSGVVADRLFLGWQLSQQKENWRGLVAEYMSLYVPQTLDHLATDEAAQRAQLRTIDARLGLNLVPAKLALPRSEFKRAQILEYDGVAIAQITYLDPAHGPMALCVTRSNSGSRHFAQERRYGMNIVYWADMEHAWMLIGHNPVADLEDMAKLLRSRLSA</sequence>
<name>A0A059L9N7_9PSED</name>
<proteinExistence type="predicted"/>
<dbReference type="AlphaFoldDB" id="A0A059L9N7"/>
<protein>
    <submittedName>
        <fullName evidence="1">Transcriptional regulator</fullName>
    </submittedName>
</protein>
<accession>A0A059L9N7</accession>
<dbReference type="Proteomes" id="UP000026739">
    <property type="component" value="Unassembled WGS sequence"/>
</dbReference>
<comment type="caution">
    <text evidence="1">The sequence shown here is derived from an EMBL/GenBank/DDBJ whole genome shotgun (WGS) entry which is preliminary data.</text>
</comment>
<dbReference type="EMBL" id="AZQQ01000061">
    <property type="protein sequence ID" value="KDD70659.1"/>
    <property type="molecule type" value="Genomic_DNA"/>
</dbReference>
<dbReference type="RefSeq" id="WP_033055123.1">
    <property type="nucleotide sequence ID" value="NZ_AZQQ01000061.1"/>
</dbReference>
<evidence type="ECO:0000313" key="2">
    <source>
        <dbReference type="Proteomes" id="UP000026739"/>
    </source>
</evidence>
<reference evidence="1 2" key="1">
    <citation type="submission" date="2013-12" db="EMBL/GenBank/DDBJ databases">
        <authorList>
            <person name="Formusa P.A."/>
            <person name="Habash M."/>
            <person name="Lee H."/>
            <person name="Trevors J.T."/>
        </authorList>
    </citation>
    <scope>NUCLEOTIDE SEQUENCE [LARGE SCALE GENOMIC DNA]</scope>
    <source>
        <strain evidence="1 2">PD30</strain>
    </source>
</reference>
<evidence type="ECO:0000313" key="1">
    <source>
        <dbReference type="EMBL" id="KDD70659.1"/>
    </source>
</evidence>